<dbReference type="EMBL" id="JACBKZ010000001">
    <property type="protein sequence ID" value="KAF5959438.1"/>
    <property type="molecule type" value="Genomic_DNA"/>
</dbReference>
<dbReference type="InterPro" id="IPR022212">
    <property type="entry name" value="DUF3741"/>
</dbReference>
<organism evidence="2 3">
    <name type="scientific">Camellia sinensis</name>
    <name type="common">Tea plant</name>
    <name type="synonym">Thea sinensis</name>
    <dbReference type="NCBI Taxonomy" id="4442"/>
    <lineage>
        <taxon>Eukaryota</taxon>
        <taxon>Viridiplantae</taxon>
        <taxon>Streptophyta</taxon>
        <taxon>Embryophyta</taxon>
        <taxon>Tracheophyta</taxon>
        <taxon>Spermatophyta</taxon>
        <taxon>Magnoliopsida</taxon>
        <taxon>eudicotyledons</taxon>
        <taxon>Gunneridae</taxon>
        <taxon>Pentapetalae</taxon>
        <taxon>asterids</taxon>
        <taxon>Ericales</taxon>
        <taxon>Theaceae</taxon>
        <taxon>Camellia</taxon>
    </lineage>
</organism>
<evidence type="ECO:0000313" key="2">
    <source>
        <dbReference type="EMBL" id="KAF5959438.1"/>
    </source>
</evidence>
<name>A0A7J7I5N5_CAMSI</name>
<protein>
    <recommendedName>
        <fullName evidence="1">DUF3741 domain-containing protein</fullName>
    </recommendedName>
</protein>
<accession>A0A7J7I5N5</accession>
<dbReference type="Pfam" id="PF12552">
    <property type="entry name" value="DUF3741"/>
    <property type="match status" value="1"/>
</dbReference>
<proteinExistence type="predicted"/>
<evidence type="ECO:0000259" key="1">
    <source>
        <dbReference type="Pfam" id="PF12552"/>
    </source>
</evidence>
<dbReference type="AlphaFoldDB" id="A0A7J7I5N5"/>
<reference evidence="3" key="1">
    <citation type="journal article" date="2020" name="Nat. Commun.">
        <title>Genome assembly of wild tea tree DASZ reveals pedigree and selection history of tea varieties.</title>
        <authorList>
            <person name="Zhang W."/>
            <person name="Zhang Y."/>
            <person name="Qiu H."/>
            <person name="Guo Y."/>
            <person name="Wan H."/>
            <person name="Zhang X."/>
            <person name="Scossa F."/>
            <person name="Alseekh S."/>
            <person name="Zhang Q."/>
            <person name="Wang P."/>
            <person name="Xu L."/>
            <person name="Schmidt M.H."/>
            <person name="Jia X."/>
            <person name="Li D."/>
            <person name="Zhu A."/>
            <person name="Guo F."/>
            <person name="Chen W."/>
            <person name="Ni D."/>
            <person name="Usadel B."/>
            <person name="Fernie A.R."/>
            <person name="Wen W."/>
        </authorList>
    </citation>
    <scope>NUCLEOTIDE SEQUENCE [LARGE SCALE GENOMIC DNA]</scope>
    <source>
        <strain evidence="3">cv. G240</strain>
    </source>
</reference>
<reference evidence="2 3" key="2">
    <citation type="submission" date="2020-07" db="EMBL/GenBank/DDBJ databases">
        <title>Genome assembly of wild tea tree DASZ reveals pedigree and selection history of tea varieties.</title>
        <authorList>
            <person name="Zhang W."/>
        </authorList>
    </citation>
    <scope>NUCLEOTIDE SEQUENCE [LARGE SCALE GENOMIC DNA]</scope>
    <source>
        <strain evidence="3">cv. G240</strain>
        <tissue evidence="2">Leaf</tissue>
    </source>
</reference>
<gene>
    <name evidence="2" type="ORF">HYC85_000647</name>
</gene>
<dbReference type="PANTHER" id="PTHR46634:SF3">
    <property type="entry name" value="M REDUCTASE II SUBUNIT GAMMA, PUTATIVE (DUF3741)-RELATED"/>
    <property type="match status" value="1"/>
</dbReference>
<keyword evidence="3" id="KW-1185">Reference proteome</keyword>
<evidence type="ECO:0000313" key="3">
    <source>
        <dbReference type="Proteomes" id="UP000593564"/>
    </source>
</evidence>
<sequence>MALVRQKFIEAKRLATDEKLRQSKQFQDVLEVLSSNKDLFVKFLQEPNSLFS</sequence>
<comment type="caution">
    <text evidence="2">The sequence shown here is derived from an EMBL/GenBank/DDBJ whole genome shotgun (WGS) entry which is preliminary data.</text>
</comment>
<feature type="domain" description="DUF3741" evidence="1">
    <location>
        <begin position="5"/>
        <end position="49"/>
    </location>
</feature>
<dbReference type="Proteomes" id="UP000593564">
    <property type="component" value="Unassembled WGS sequence"/>
</dbReference>
<dbReference type="PANTHER" id="PTHR46634">
    <property type="entry name" value="M REDUCTASE II SUBUNIT GAMMA, PUTATIVE (DUF3741)-RELATED"/>
    <property type="match status" value="1"/>
</dbReference>